<protein>
    <submittedName>
        <fullName evidence="10">Uncharacterized protein LOC118406602</fullName>
    </submittedName>
</protein>
<feature type="compositionally biased region" description="Low complexity" evidence="6">
    <location>
        <begin position="256"/>
        <end position="275"/>
    </location>
</feature>
<dbReference type="Pfam" id="PF04103">
    <property type="entry name" value="CD20"/>
    <property type="match status" value="1"/>
</dbReference>
<proteinExistence type="inferred from homology"/>
<keyword evidence="3 7" id="KW-0812">Transmembrane</keyword>
<keyword evidence="5 7" id="KW-0472">Membrane</keyword>
<comment type="similarity">
    <text evidence="2">Belongs to the MS4A family.</text>
</comment>
<feature type="compositionally biased region" description="Pro residues" evidence="6">
    <location>
        <begin position="285"/>
        <end position="294"/>
    </location>
</feature>
<accession>C3Y7K3</accession>
<dbReference type="RefSeq" id="XP_035662656.1">
    <property type="nucleotide sequence ID" value="XM_035806763.1"/>
</dbReference>
<reference evidence="9" key="2">
    <citation type="journal article" date="2020" name="Nat. Ecol. Evol.">
        <title>Deeply conserved synteny resolves early events in vertebrate evolution.</title>
        <authorList>
            <person name="Simakov O."/>
            <person name="Marletaz F."/>
            <person name="Yue J.X."/>
            <person name="O'Connell B."/>
            <person name="Jenkins J."/>
            <person name="Brandt A."/>
            <person name="Calef R."/>
            <person name="Tung C.H."/>
            <person name="Huang T.K."/>
            <person name="Schmutz J."/>
            <person name="Satoh N."/>
            <person name="Yu J.K."/>
            <person name="Putnam N.H."/>
            <person name="Green R.E."/>
            <person name="Rokhsar D.S."/>
        </authorList>
    </citation>
    <scope>NUCLEOTIDE SEQUENCE [LARGE SCALE GENOMIC DNA]</scope>
    <source>
        <strain evidence="9">S238N-H82</strain>
    </source>
</reference>
<dbReference type="GO" id="GO:0016020">
    <property type="term" value="C:membrane"/>
    <property type="evidence" value="ECO:0007669"/>
    <property type="project" value="UniProtKB-SubCell"/>
</dbReference>
<dbReference type="KEGG" id="bfo:118406602"/>
<organism>
    <name type="scientific">Branchiostoma floridae</name>
    <name type="common">Florida lancelet</name>
    <name type="synonym">Amphioxus</name>
    <dbReference type="NCBI Taxonomy" id="7739"/>
    <lineage>
        <taxon>Eukaryota</taxon>
        <taxon>Metazoa</taxon>
        <taxon>Chordata</taxon>
        <taxon>Cephalochordata</taxon>
        <taxon>Leptocardii</taxon>
        <taxon>Amphioxiformes</taxon>
        <taxon>Branchiostomatidae</taxon>
        <taxon>Branchiostoma</taxon>
    </lineage>
</organism>
<dbReference type="EMBL" id="GG666489">
    <property type="protein sequence ID" value="EEN63831.1"/>
    <property type="molecule type" value="Genomic_DNA"/>
</dbReference>
<dbReference type="eggNOG" id="ENOG502TD2Q">
    <property type="taxonomic scope" value="Eukaryota"/>
</dbReference>
<evidence type="ECO:0000256" key="3">
    <source>
        <dbReference type="ARBA" id="ARBA00022692"/>
    </source>
</evidence>
<dbReference type="Proteomes" id="UP000001554">
    <property type="component" value="Chromosome 19"/>
</dbReference>
<comment type="subcellular location">
    <subcellularLocation>
        <location evidence="1">Membrane</location>
        <topology evidence="1">Multi-pass membrane protein</topology>
    </subcellularLocation>
</comment>
<evidence type="ECO:0000256" key="1">
    <source>
        <dbReference type="ARBA" id="ARBA00004141"/>
    </source>
</evidence>
<dbReference type="OrthoDB" id="10016951at2759"/>
<evidence type="ECO:0000256" key="2">
    <source>
        <dbReference type="ARBA" id="ARBA00009565"/>
    </source>
</evidence>
<gene>
    <name evidence="10" type="primary">LOC118406602</name>
    <name evidence="8" type="ORF">BRAFLDRAFT_117298</name>
</gene>
<evidence type="ECO:0000256" key="4">
    <source>
        <dbReference type="ARBA" id="ARBA00022989"/>
    </source>
</evidence>
<name>C3Y7K3_BRAFL</name>
<feature type="region of interest" description="Disordered" evidence="6">
    <location>
        <begin position="231"/>
        <end position="294"/>
    </location>
</feature>
<sequence length="294" mass="31044">MESANQRGARPQQKKYVVGGARGLGGAQILFASLLLTFGIIGIVVQTDVYFAGTPVWTGLMYLVTGILGVVSSHRNTKCLIIGFLVMSCLSLILTFCGIASASIAIAGEHWNTWSGPVGCYYDWNNSENECTNLDIARFTIDAANLLFALVELGLSITTIAVCSYTLCKGCCGEGGSCCGEGGNCCRNGNTGNAYQNMYQVGQGGRLVPVQGFANINYAPGHSAHAPSYVISSTIPPQHGDAQQGMAAAANYQDVTQAHAQQQHEQQTNEPPQQQGDAHAQPGYVSPPPGYNQA</sequence>
<dbReference type="InParanoid" id="C3Y7K3"/>
<dbReference type="PANTHER" id="PTHR23320:SF158">
    <property type="entry name" value="CREB-BINDING PROTEIN-LIKE ISOFORM X1"/>
    <property type="match status" value="1"/>
</dbReference>
<keyword evidence="9" id="KW-1185">Reference proteome</keyword>
<evidence type="ECO:0000256" key="6">
    <source>
        <dbReference type="SAM" id="MobiDB-lite"/>
    </source>
</evidence>
<evidence type="ECO:0000313" key="10">
    <source>
        <dbReference type="RefSeq" id="XP_035662656.1"/>
    </source>
</evidence>
<dbReference type="GeneID" id="118406602"/>
<evidence type="ECO:0000256" key="5">
    <source>
        <dbReference type="ARBA" id="ARBA00023136"/>
    </source>
</evidence>
<feature type="transmembrane region" description="Helical" evidence="7">
    <location>
        <begin position="21"/>
        <end position="44"/>
    </location>
</feature>
<feature type="transmembrane region" description="Helical" evidence="7">
    <location>
        <begin position="146"/>
        <end position="167"/>
    </location>
</feature>
<dbReference type="InterPro" id="IPR030417">
    <property type="entry name" value="MS4A"/>
</dbReference>
<dbReference type="PANTHER" id="PTHR23320">
    <property type="entry name" value="MEMBRANE-SPANNING 4-DOMAINS SUBFAMILY A MS4A -RELATED"/>
    <property type="match status" value="1"/>
</dbReference>
<keyword evidence="4 7" id="KW-1133">Transmembrane helix</keyword>
<evidence type="ECO:0000313" key="8">
    <source>
        <dbReference type="EMBL" id="EEN63831.1"/>
    </source>
</evidence>
<evidence type="ECO:0000256" key="7">
    <source>
        <dbReference type="SAM" id="Phobius"/>
    </source>
</evidence>
<reference evidence="8" key="1">
    <citation type="journal article" date="2008" name="Nature">
        <title>The amphioxus genome and the evolution of the chordate karyotype.</title>
        <authorList>
            <consortium name="US DOE Joint Genome Institute (JGI-PGF)"/>
            <person name="Putnam N.H."/>
            <person name="Butts T."/>
            <person name="Ferrier D.E.K."/>
            <person name="Furlong R.F."/>
            <person name="Hellsten U."/>
            <person name="Kawashima T."/>
            <person name="Robinson-Rechavi M."/>
            <person name="Shoguchi E."/>
            <person name="Terry A."/>
            <person name="Yu J.-K."/>
            <person name="Benito-Gutierrez E.L."/>
            <person name="Dubchak I."/>
            <person name="Garcia-Fernandez J."/>
            <person name="Gibson-Brown J.J."/>
            <person name="Grigoriev I.V."/>
            <person name="Horton A.C."/>
            <person name="de Jong P.J."/>
            <person name="Jurka J."/>
            <person name="Kapitonov V.V."/>
            <person name="Kohara Y."/>
            <person name="Kuroki Y."/>
            <person name="Lindquist E."/>
            <person name="Lucas S."/>
            <person name="Osoegawa K."/>
            <person name="Pennacchio L.A."/>
            <person name="Salamov A.A."/>
            <person name="Satou Y."/>
            <person name="Sauka-Spengler T."/>
            <person name="Schmutz J."/>
            <person name="Shin-I T."/>
            <person name="Toyoda A."/>
            <person name="Bronner-Fraser M."/>
            <person name="Fujiyama A."/>
            <person name="Holland L.Z."/>
            <person name="Holland P.W.H."/>
            <person name="Satoh N."/>
            <person name="Rokhsar D.S."/>
        </authorList>
    </citation>
    <scope>NUCLEOTIDE SEQUENCE [LARGE SCALE GENOMIC DNA]</scope>
    <source>
        <strain evidence="8">S238N-H82</strain>
        <tissue evidence="8">Testes</tissue>
    </source>
</reference>
<feature type="transmembrane region" description="Helical" evidence="7">
    <location>
        <begin position="50"/>
        <end position="72"/>
    </location>
</feature>
<feature type="transmembrane region" description="Helical" evidence="7">
    <location>
        <begin position="79"/>
        <end position="107"/>
    </location>
</feature>
<dbReference type="AlphaFoldDB" id="C3Y7K3"/>
<reference evidence="10" key="3">
    <citation type="submission" date="2025-04" db="UniProtKB">
        <authorList>
            <consortium name="RefSeq"/>
        </authorList>
    </citation>
    <scope>IDENTIFICATION</scope>
    <source>
        <strain evidence="10">S238N-H82</strain>
        <tissue evidence="10">Testes</tissue>
    </source>
</reference>
<dbReference type="InterPro" id="IPR007237">
    <property type="entry name" value="CD20-like"/>
</dbReference>
<evidence type="ECO:0000313" key="9">
    <source>
        <dbReference type="Proteomes" id="UP000001554"/>
    </source>
</evidence>